<dbReference type="Pfam" id="PF15323">
    <property type="entry name" value="Ashwin"/>
    <property type="match status" value="1"/>
</dbReference>
<dbReference type="GeneTree" id="ENSGT00390000007488"/>
<evidence type="ECO:0000256" key="4">
    <source>
        <dbReference type="ARBA" id="ARBA00023242"/>
    </source>
</evidence>
<dbReference type="GO" id="GO:0048598">
    <property type="term" value="P:embryonic morphogenesis"/>
    <property type="evidence" value="ECO:0007669"/>
    <property type="project" value="InterPro"/>
</dbReference>
<evidence type="ECO:0000313" key="7">
    <source>
        <dbReference type="Proteomes" id="UP000694580"/>
    </source>
</evidence>
<organism evidence="6 7">
    <name type="scientific">Denticeps clupeoides</name>
    <name type="common">denticle herring</name>
    <dbReference type="NCBI Taxonomy" id="299321"/>
    <lineage>
        <taxon>Eukaryota</taxon>
        <taxon>Metazoa</taxon>
        <taxon>Chordata</taxon>
        <taxon>Craniata</taxon>
        <taxon>Vertebrata</taxon>
        <taxon>Euteleostomi</taxon>
        <taxon>Actinopterygii</taxon>
        <taxon>Neopterygii</taxon>
        <taxon>Teleostei</taxon>
        <taxon>Clupei</taxon>
        <taxon>Clupeiformes</taxon>
        <taxon>Denticipitoidei</taxon>
        <taxon>Denticipitidae</taxon>
        <taxon>Denticeps</taxon>
    </lineage>
</organism>
<dbReference type="AlphaFoldDB" id="A0AAY4B224"/>
<keyword evidence="7" id="KW-1185">Reference proteome</keyword>
<dbReference type="PANTHER" id="PTHR28359:SF1">
    <property type="entry name" value="ASHWIN"/>
    <property type="match status" value="1"/>
</dbReference>
<dbReference type="PANTHER" id="PTHR28359">
    <property type="entry name" value="ASHWIN"/>
    <property type="match status" value="1"/>
</dbReference>
<sequence length="235" mass="25945">MMGYRLSSPVKMASNRHGGDGGNGSRNRVSDHADLLLHPELLSRDFLQLVLNERKITVVGEGNRERLTGLYLQHVIPLPQRDLPNSRWGKRVEKTRGRQRTASTHCHSDGGRKWPLIVYDGNSSPSVKLKHLDPGTKDPHLATDRVKPPPTINVANPIRKLSSSNGSSTSSPYSMQSHIIAQGCYSKTSSGNSKPGSPMSPLTATPRLKRLTPSGNEMEIRSPEVKKKIQHVTWP</sequence>
<accession>A0AAY4B224</accession>
<feature type="compositionally biased region" description="Polar residues" evidence="5">
    <location>
        <begin position="175"/>
        <end position="203"/>
    </location>
</feature>
<feature type="compositionally biased region" description="Low complexity" evidence="5">
    <location>
        <begin position="162"/>
        <end position="174"/>
    </location>
</feature>
<evidence type="ECO:0000256" key="3">
    <source>
        <dbReference type="ARBA" id="ARBA00015134"/>
    </source>
</evidence>
<reference evidence="6" key="3">
    <citation type="submission" date="2025-09" db="UniProtKB">
        <authorList>
            <consortium name="Ensembl"/>
        </authorList>
    </citation>
    <scope>IDENTIFICATION</scope>
</reference>
<dbReference type="Ensembl" id="ENSDCDT00010015834.1">
    <property type="protein sequence ID" value="ENSDCDP00010015012.1"/>
    <property type="gene ID" value="ENSDCDG00010006864.1"/>
</dbReference>
<feature type="region of interest" description="Disordered" evidence="5">
    <location>
        <begin position="130"/>
        <end position="235"/>
    </location>
</feature>
<evidence type="ECO:0000256" key="2">
    <source>
        <dbReference type="ARBA" id="ARBA00007855"/>
    </source>
</evidence>
<dbReference type="GO" id="GO:0005634">
    <property type="term" value="C:nucleus"/>
    <property type="evidence" value="ECO:0007669"/>
    <property type="project" value="UniProtKB-SubCell"/>
</dbReference>
<evidence type="ECO:0000313" key="6">
    <source>
        <dbReference type="Ensembl" id="ENSDCDP00010015012.1"/>
    </source>
</evidence>
<feature type="compositionally biased region" description="Basic and acidic residues" evidence="5">
    <location>
        <begin position="218"/>
        <end position="227"/>
    </location>
</feature>
<feature type="region of interest" description="Disordered" evidence="5">
    <location>
        <begin position="1"/>
        <end position="27"/>
    </location>
</feature>
<reference evidence="6" key="2">
    <citation type="submission" date="2025-08" db="UniProtKB">
        <authorList>
            <consortium name="Ensembl"/>
        </authorList>
    </citation>
    <scope>IDENTIFICATION</scope>
</reference>
<proteinExistence type="inferred from homology"/>
<comment type="similarity">
    <text evidence="2">Belongs to the ashwin family.</text>
</comment>
<keyword evidence="4" id="KW-0539">Nucleus</keyword>
<gene>
    <name evidence="6" type="primary">C2orf49</name>
</gene>
<feature type="compositionally biased region" description="Basic and acidic residues" evidence="5">
    <location>
        <begin position="130"/>
        <end position="147"/>
    </location>
</feature>
<dbReference type="InterPro" id="IPR024887">
    <property type="entry name" value="Ashwin"/>
</dbReference>
<comment type="subcellular location">
    <subcellularLocation>
        <location evidence="1">Nucleus</location>
    </subcellularLocation>
</comment>
<evidence type="ECO:0000256" key="1">
    <source>
        <dbReference type="ARBA" id="ARBA00004123"/>
    </source>
</evidence>
<reference evidence="6 7" key="1">
    <citation type="submission" date="2020-06" db="EMBL/GenBank/DDBJ databases">
        <authorList>
            <consortium name="Wellcome Sanger Institute Data Sharing"/>
        </authorList>
    </citation>
    <scope>NUCLEOTIDE SEQUENCE [LARGE SCALE GENOMIC DNA]</scope>
</reference>
<evidence type="ECO:0000256" key="5">
    <source>
        <dbReference type="SAM" id="MobiDB-lite"/>
    </source>
</evidence>
<dbReference type="GO" id="GO:0072669">
    <property type="term" value="C:tRNA-splicing ligase complex"/>
    <property type="evidence" value="ECO:0007669"/>
    <property type="project" value="InterPro"/>
</dbReference>
<protein>
    <recommendedName>
        <fullName evidence="3">Ashwin</fullName>
    </recommendedName>
</protein>
<dbReference type="Proteomes" id="UP000694580">
    <property type="component" value="Chromosome 9"/>
</dbReference>
<name>A0AAY4B224_9TELE</name>